<feature type="signal peptide" evidence="2">
    <location>
        <begin position="1"/>
        <end position="24"/>
    </location>
</feature>
<accession>A0A1E3BEB6</accession>
<evidence type="ECO:0008006" key="5">
    <source>
        <dbReference type="Google" id="ProtNLM"/>
    </source>
</evidence>
<keyword evidence="2" id="KW-0732">Signal</keyword>
<reference evidence="3 4" key="1">
    <citation type="journal article" date="2016" name="BMC Genomics">
        <title>Comparative genomic and transcriptomic analyses of the Fuzhuan brick tea-fermentation fungus Aspergillus cristatus.</title>
        <authorList>
            <person name="Ge Y."/>
            <person name="Wang Y."/>
            <person name="Liu Y."/>
            <person name="Tan Y."/>
            <person name="Ren X."/>
            <person name="Zhang X."/>
            <person name="Hyde K.D."/>
            <person name="Liu Y."/>
            <person name="Liu Z."/>
        </authorList>
    </citation>
    <scope>NUCLEOTIDE SEQUENCE [LARGE SCALE GENOMIC DNA]</scope>
    <source>
        <strain evidence="3 4">GZAAS20.1005</strain>
    </source>
</reference>
<dbReference type="AlphaFoldDB" id="A0A1E3BEB6"/>
<feature type="region of interest" description="Disordered" evidence="1">
    <location>
        <begin position="275"/>
        <end position="312"/>
    </location>
</feature>
<comment type="caution">
    <text evidence="3">The sequence shown here is derived from an EMBL/GenBank/DDBJ whole genome shotgun (WGS) entry which is preliminary data.</text>
</comment>
<dbReference type="VEuPathDB" id="FungiDB:SI65_05845"/>
<dbReference type="EMBL" id="JXNT01000005">
    <property type="protein sequence ID" value="ODM19228.1"/>
    <property type="molecule type" value="Genomic_DNA"/>
</dbReference>
<sequence>MSSWKRSAGAALLLSFYLTGSAHARSCDGTQGQQLKPNPSVISGTPSCPQELLLTSNTDDGNIILASDGGYYTFQCCMHESADSTFLNSVQTTGYDDCIQAFANTDKCQAFRYVYADYNGETQGTCRMYSDGGFSATKCGNTLHDWAYLTDPPVVDVKQDVRLACSTACPDADDQLYSAKNKQVFHMDCQKRHSTAWFHKTSQDSLKDCINSCVSHVGCQSVGFHQRTRQCYLGKHQAEPTVSSPGWASAHSLGCSGACDEDSCTSCTSNNGASSGSGASTPPTQGHGQGQSGGATPSVPANPPPPAPPAEAKCMDDNNSVVEIDGTKYNIRCELQIRNKNIVGSGPAATFTDCLKTCNNNDCKSVDFWDPNGSKTCYLFDYPDAPAYKSGTNWAAYVA</sequence>
<dbReference type="Proteomes" id="UP000094569">
    <property type="component" value="Unassembled WGS sequence"/>
</dbReference>
<dbReference type="OrthoDB" id="4388755at2759"/>
<feature type="compositionally biased region" description="Pro residues" evidence="1">
    <location>
        <begin position="300"/>
        <end position="309"/>
    </location>
</feature>
<feature type="chain" id="PRO_5009123620" description="Apple domain-containing protein" evidence="2">
    <location>
        <begin position="25"/>
        <end position="399"/>
    </location>
</feature>
<proteinExistence type="predicted"/>
<protein>
    <recommendedName>
        <fullName evidence="5">Apple domain-containing protein</fullName>
    </recommendedName>
</protein>
<evidence type="ECO:0000313" key="4">
    <source>
        <dbReference type="Proteomes" id="UP000094569"/>
    </source>
</evidence>
<name>A0A1E3BEB6_ASPCR</name>
<gene>
    <name evidence="3" type="ORF">SI65_05845</name>
</gene>
<evidence type="ECO:0000313" key="3">
    <source>
        <dbReference type="EMBL" id="ODM19228.1"/>
    </source>
</evidence>
<evidence type="ECO:0000256" key="1">
    <source>
        <dbReference type="SAM" id="MobiDB-lite"/>
    </source>
</evidence>
<organism evidence="3 4">
    <name type="scientific">Aspergillus cristatus</name>
    <name type="common">Chinese Fuzhuan brick tea-fermentation fungus</name>
    <name type="synonym">Eurotium cristatum</name>
    <dbReference type="NCBI Taxonomy" id="573508"/>
    <lineage>
        <taxon>Eukaryota</taxon>
        <taxon>Fungi</taxon>
        <taxon>Dikarya</taxon>
        <taxon>Ascomycota</taxon>
        <taxon>Pezizomycotina</taxon>
        <taxon>Eurotiomycetes</taxon>
        <taxon>Eurotiomycetidae</taxon>
        <taxon>Eurotiales</taxon>
        <taxon>Aspergillaceae</taxon>
        <taxon>Aspergillus</taxon>
        <taxon>Aspergillus subgen. Aspergillus</taxon>
    </lineage>
</organism>
<evidence type="ECO:0000256" key="2">
    <source>
        <dbReference type="SAM" id="SignalP"/>
    </source>
</evidence>
<keyword evidence="4" id="KW-1185">Reference proteome</keyword>